<proteinExistence type="inferred from homology"/>
<keyword evidence="7" id="KW-1185">Reference proteome</keyword>
<dbReference type="SUPFAM" id="SSF53901">
    <property type="entry name" value="Thiolase-like"/>
    <property type="match status" value="1"/>
</dbReference>
<evidence type="ECO:0000259" key="5">
    <source>
        <dbReference type="Pfam" id="PF08545"/>
    </source>
</evidence>
<dbReference type="NCBIfam" id="NF004623">
    <property type="entry name" value="PRK05963.1"/>
    <property type="match status" value="1"/>
</dbReference>
<comment type="catalytic activity">
    <reaction evidence="3">
        <text>malonyl-[ACP] + an acyl-CoA + H(+) = a 3-oxoacyl-[ACP] + CO2 + CoA</text>
        <dbReference type="Rhea" id="RHEA:44448"/>
        <dbReference type="Rhea" id="RHEA-COMP:9623"/>
        <dbReference type="Rhea" id="RHEA-COMP:9916"/>
        <dbReference type="ChEBI" id="CHEBI:15378"/>
        <dbReference type="ChEBI" id="CHEBI:16526"/>
        <dbReference type="ChEBI" id="CHEBI:57287"/>
        <dbReference type="ChEBI" id="CHEBI:58342"/>
        <dbReference type="ChEBI" id="CHEBI:78449"/>
        <dbReference type="ChEBI" id="CHEBI:78776"/>
    </reaction>
</comment>
<feature type="active site" evidence="3">
    <location>
        <position position="288"/>
    </location>
</feature>
<evidence type="ECO:0000313" key="6">
    <source>
        <dbReference type="EMBL" id="EIM30754.1"/>
    </source>
</evidence>
<dbReference type="CDD" id="cd00830">
    <property type="entry name" value="KAS_III"/>
    <property type="match status" value="1"/>
</dbReference>
<gene>
    <name evidence="3" type="primary">bioZ</name>
    <name evidence="6" type="ORF">MicloDRAFT_00006570</name>
</gene>
<dbReference type="HOGENOM" id="CLU_039592_4_2_5"/>
<dbReference type="PANTHER" id="PTHR34069:SF2">
    <property type="entry name" value="BETA-KETOACYL-[ACYL-CARRIER-PROTEIN] SYNTHASE III"/>
    <property type="match status" value="1"/>
</dbReference>
<comment type="catalytic activity">
    <reaction evidence="3">
        <text>glutaryl-CoA + malonyl-[ACP] + H(+) = 3-oxo-6-carboxyhexanoyl-[ACP] + CO2 + CoA</text>
        <dbReference type="Rhea" id="RHEA:67904"/>
        <dbReference type="Rhea" id="RHEA-COMP:9623"/>
        <dbReference type="Rhea" id="RHEA-COMP:17387"/>
        <dbReference type="ChEBI" id="CHEBI:15378"/>
        <dbReference type="ChEBI" id="CHEBI:16526"/>
        <dbReference type="ChEBI" id="CHEBI:57287"/>
        <dbReference type="ChEBI" id="CHEBI:57378"/>
        <dbReference type="ChEBI" id="CHEBI:78449"/>
        <dbReference type="ChEBI" id="CHEBI:176519"/>
    </reaction>
</comment>
<dbReference type="Gene3D" id="3.40.47.10">
    <property type="match status" value="2"/>
</dbReference>
<dbReference type="GO" id="GO:0004315">
    <property type="term" value="F:3-oxoacyl-[acyl-carrier-protein] synthase activity"/>
    <property type="evidence" value="ECO:0007669"/>
    <property type="project" value="InterPro"/>
</dbReference>
<reference evidence="6 7" key="1">
    <citation type="submission" date="2012-02" db="EMBL/GenBank/DDBJ databases">
        <title>Improved High-Quality Draft sequence of Microvirga sp. WSM3557.</title>
        <authorList>
            <consortium name="US DOE Joint Genome Institute"/>
            <person name="Lucas S."/>
            <person name="Han J."/>
            <person name="Lapidus A."/>
            <person name="Cheng J.-F."/>
            <person name="Goodwin L."/>
            <person name="Pitluck S."/>
            <person name="Peters L."/>
            <person name="Zhang X."/>
            <person name="Detter J.C."/>
            <person name="Han C."/>
            <person name="Tapia R."/>
            <person name="Land M."/>
            <person name="Hauser L."/>
            <person name="Kyrpides N."/>
            <person name="Ivanova N."/>
            <person name="Pagani I."/>
            <person name="Brau L."/>
            <person name="Yates R."/>
            <person name="O'Hara G."/>
            <person name="Rui T."/>
            <person name="Howieson J."/>
            <person name="Reeve W."/>
            <person name="Woyke T."/>
        </authorList>
    </citation>
    <scope>NUCLEOTIDE SEQUENCE [LARGE SCALE GENOMIC DNA]</scope>
    <source>
        <strain evidence="6 7">WSM3557</strain>
    </source>
</reference>
<dbReference type="NCBIfam" id="NF006829">
    <property type="entry name" value="PRK09352.1"/>
    <property type="match status" value="1"/>
</dbReference>
<dbReference type="UniPathway" id="UPA00078"/>
<dbReference type="Proteomes" id="UP000003947">
    <property type="component" value="Unassembled WGS sequence"/>
</dbReference>
<evidence type="ECO:0000256" key="3">
    <source>
        <dbReference type="HAMAP-Rule" id="MF_02249"/>
    </source>
</evidence>
<dbReference type="AlphaFoldDB" id="I4Z3G2"/>
<protein>
    <recommendedName>
        <fullName evidence="3">3-oxopimeloyl-[acyl-carrier-protein] synthase</fullName>
        <shortName evidence="3">3-oxopimeloyl-[ACP] synthase</shortName>
        <ecNumber evidence="3">2.3.1.-</ecNumber>
    </recommendedName>
</protein>
<name>I4Z3G2_9HYPH</name>
<dbReference type="GO" id="GO:0044550">
    <property type="term" value="P:secondary metabolite biosynthetic process"/>
    <property type="evidence" value="ECO:0007669"/>
    <property type="project" value="TreeGrafter"/>
</dbReference>
<comment type="pathway">
    <text evidence="3">Cofactor biosynthesis; biotin biosynthesis.</text>
</comment>
<dbReference type="InterPro" id="IPR013751">
    <property type="entry name" value="ACP_syn_III_N"/>
</dbReference>
<comment type="similarity">
    <text evidence="3">Belongs to the thiolase-like superfamily. BioZ family.</text>
</comment>
<dbReference type="HAMAP" id="MF_02249">
    <property type="entry name" value="BioZ"/>
    <property type="match status" value="1"/>
</dbReference>
<feature type="domain" description="Beta-ketoacyl-[acyl-carrier-protein] synthase III N-terminal" evidence="5">
    <location>
        <begin position="143"/>
        <end position="220"/>
    </location>
</feature>
<dbReference type="EC" id="2.3.1.-" evidence="3"/>
<dbReference type="PATRIC" id="fig|864069.3.peg.730"/>
<feature type="region of interest" description="ACP-binding" evidence="3">
    <location>
        <begin position="289"/>
        <end position="293"/>
    </location>
</feature>
<dbReference type="InterPro" id="IPR013747">
    <property type="entry name" value="ACP_syn_III_C"/>
</dbReference>
<keyword evidence="3" id="KW-0093">Biotin biosynthesis</keyword>
<sequence length="362" mass="38640" precursor="true">MTSWRSSRAAGFGHHVPHRRVENTEIETRLGLESGWIERRTGITETAWVQLKDRRSWIGPDNRLGSGTVQDHPSRLNRTRRWAAPDEALTDLAAKAAALEDAGIARHEVAFTLLATSTPDHLLPPSAPLLAHRLGLSHSAAVDLAGACSGFLSALTLGDGFVRTHGKPALVVAANILSRRINMEERASAVMFADAAGAIVLAPSRMPNTGILGVDLTSKGNHYDLISIPAGGSRRPFAAGMDPRELLMTMRDGRAVFTHAVRMMTQCSVRATERAGLTAADIHRFVPHQANARIVDAVCDQIGLASHKTVYTIGEFRNSSAATIPLSLSLANRERPFASGERLLLSAVGAGLTGGAVVLGID</sequence>
<dbReference type="GO" id="GO:0006633">
    <property type="term" value="P:fatty acid biosynthetic process"/>
    <property type="evidence" value="ECO:0007669"/>
    <property type="project" value="InterPro"/>
</dbReference>
<dbReference type="OrthoDB" id="9815506at2"/>
<dbReference type="RefSeq" id="WP_009762356.1">
    <property type="nucleotide sequence ID" value="NZ_CP141049.1"/>
</dbReference>
<organism evidence="6 7">
    <name type="scientific">Microvirga lotononidis</name>
    <dbReference type="NCBI Taxonomy" id="864069"/>
    <lineage>
        <taxon>Bacteria</taxon>
        <taxon>Pseudomonadati</taxon>
        <taxon>Pseudomonadota</taxon>
        <taxon>Alphaproteobacteria</taxon>
        <taxon>Hyphomicrobiales</taxon>
        <taxon>Methylobacteriaceae</taxon>
        <taxon>Microvirga</taxon>
    </lineage>
</organism>
<evidence type="ECO:0000256" key="2">
    <source>
        <dbReference type="ARBA" id="ARBA00023315"/>
    </source>
</evidence>
<feature type="domain" description="Beta-ketoacyl-[acyl-carrier-protein] synthase III C-terminal" evidence="4">
    <location>
        <begin position="273"/>
        <end position="359"/>
    </location>
</feature>
<dbReference type="Pfam" id="PF08545">
    <property type="entry name" value="ACP_syn_III"/>
    <property type="match status" value="1"/>
</dbReference>
<comment type="function">
    <text evidence="3">Involved in the formation of the biotin precursor pimeloyl-ACP. Catalyzes the condensation of glutaryl-CoA, an intermediate in lysine degradation, with malonyl-ACP to produce 3-oxopimeloyl-ACP.</text>
</comment>
<keyword evidence="1 3" id="KW-0808">Transferase</keyword>
<feature type="active site" evidence="3">
    <location>
        <position position="148"/>
    </location>
</feature>
<evidence type="ECO:0000256" key="1">
    <source>
        <dbReference type="ARBA" id="ARBA00022679"/>
    </source>
</evidence>
<dbReference type="STRING" id="864069.MicloDRAFT_00006570"/>
<feature type="active site" evidence="3">
    <location>
        <position position="318"/>
    </location>
</feature>
<dbReference type="Pfam" id="PF08541">
    <property type="entry name" value="ACP_syn_III_C"/>
    <property type="match status" value="1"/>
</dbReference>
<keyword evidence="2 3" id="KW-0012">Acyltransferase</keyword>
<dbReference type="EMBL" id="JH660636">
    <property type="protein sequence ID" value="EIM30754.1"/>
    <property type="molecule type" value="Genomic_DNA"/>
</dbReference>
<dbReference type="PANTHER" id="PTHR34069">
    <property type="entry name" value="3-OXOACYL-[ACYL-CARRIER-PROTEIN] SYNTHASE 3"/>
    <property type="match status" value="1"/>
</dbReference>
<dbReference type="InterPro" id="IPR016039">
    <property type="entry name" value="Thiolase-like"/>
</dbReference>
<dbReference type="GO" id="GO:0009102">
    <property type="term" value="P:biotin biosynthetic process"/>
    <property type="evidence" value="ECO:0007669"/>
    <property type="project" value="UniProtKB-UniRule"/>
</dbReference>
<dbReference type="eggNOG" id="COG0332">
    <property type="taxonomic scope" value="Bacteria"/>
</dbReference>
<accession>I4Z3G2</accession>
<dbReference type="InterPro" id="IPR046403">
    <property type="entry name" value="BioZ"/>
</dbReference>
<evidence type="ECO:0000313" key="7">
    <source>
        <dbReference type="Proteomes" id="UP000003947"/>
    </source>
</evidence>
<evidence type="ECO:0000259" key="4">
    <source>
        <dbReference type="Pfam" id="PF08541"/>
    </source>
</evidence>